<reference evidence="6 7" key="1">
    <citation type="submission" date="2018-06" db="EMBL/GenBank/DDBJ databases">
        <title>Genomic Encyclopedia of Type Strains, Phase IV (KMG-IV): sequencing the most valuable type-strain genomes for metagenomic binning, comparative biology and taxonomic classification.</title>
        <authorList>
            <person name="Goeker M."/>
        </authorList>
    </citation>
    <scope>NUCLEOTIDE SEQUENCE [LARGE SCALE GENOMIC DNA]</scope>
    <source>
        <strain evidence="6 7">DSM 15140</strain>
    </source>
</reference>
<sequence length="485" mass="54631">MFNHFKDLRQKRPSTDFSYLPQGESVNTDYPNIESLAKQLAGKLLLREELPLEANQLNALLEKNLIETIPSITTKPLQCRRCGNQDASLFGKIPCARCNKTHFYCRNCIQMGRVMECTPLYCWTGPPPEFPIPKQICAWDGKLTPAQAQAAQRITEAMEQSNTELLCWAVCGAGKTEMLFQGITKALAQGKHICLATPRADVVRELLPRLQKAFPQTTITGLYGGSEDKQTPAPFVIATTHQLLRYARAFDVIIIDEIDAFPYHADPKLSFVTTRAAKLQATFIYLTATPRKDLQRRIKSKSLPTVFVPLRFHGHPLPEPQLVLSFTLHKALARNQLPQGFWSWYQKRTHPARQLLLFIPTIAQTTQLLPSLKKQLPNHTIEAVHANDNDREEKIQHFRAKQITLLLTTTILERGVTFPSVDVAIIDAGHAVFDQAALIQMAGRAGRSPDDPTGEVIFLHDGKTEAMLEAKRMIQQMNQRGRTID</sequence>
<dbReference type="InterPro" id="IPR006935">
    <property type="entry name" value="Helicase/UvrB_N"/>
</dbReference>
<dbReference type="GO" id="GO:0006310">
    <property type="term" value="P:DNA recombination"/>
    <property type="evidence" value="ECO:0007669"/>
    <property type="project" value="TreeGrafter"/>
</dbReference>
<dbReference type="GO" id="GO:0016787">
    <property type="term" value="F:hydrolase activity"/>
    <property type="evidence" value="ECO:0007669"/>
    <property type="project" value="InterPro"/>
</dbReference>
<dbReference type="RefSeq" id="WP_342769929.1">
    <property type="nucleotide sequence ID" value="NZ_BAABQN010000002.1"/>
</dbReference>
<evidence type="ECO:0000313" key="7">
    <source>
        <dbReference type="Proteomes" id="UP000252254"/>
    </source>
</evidence>
<dbReference type="Proteomes" id="UP000252254">
    <property type="component" value="Unassembled WGS sequence"/>
</dbReference>
<keyword evidence="1" id="KW-0547">Nucleotide-binding</keyword>
<proteinExistence type="predicted"/>
<evidence type="ECO:0000256" key="3">
    <source>
        <dbReference type="ARBA" id="ARBA00023125"/>
    </source>
</evidence>
<accession>A0A366EEA5</accession>
<dbReference type="PANTHER" id="PTHR30580">
    <property type="entry name" value="PRIMOSOMAL PROTEIN N"/>
    <property type="match status" value="1"/>
</dbReference>
<dbReference type="Pfam" id="PF04851">
    <property type="entry name" value="ResIII"/>
    <property type="match status" value="1"/>
</dbReference>
<dbReference type="InterPro" id="IPR014001">
    <property type="entry name" value="Helicase_ATP-bd"/>
</dbReference>
<dbReference type="GO" id="GO:0006302">
    <property type="term" value="P:double-strand break repair"/>
    <property type="evidence" value="ECO:0007669"/>
    <property type="project" value="TreeGrafter"/>
</dbReference>
<evidence type="ECO:0000259" key="5">
    <source>
        <dbReference type="PROSITE" id="PS51194"/>
    </source>
</evidence>
<dbReference type="InterPro" id="IPR027417">
    <property type="entry name" value="P-loop_NTPase"/>
</dbReference>
<feature type="domain" description="Helicase ATP-binding" evidence="4">
    <location>
        <begin position="156"/>
        <end position="308"/>
    </location>
</feature>
<dbReference type="GO" id="GO:0003677">
    <property type="term" value="F:DNA binding"/>
    <property type="evidence" value="ECO:0007669"/>
    <property type="project" value="UniProtKB-KW"/>
</dbReference>
<organism evidence="6 7">
    <name type="scientific">Paraliobacillus ryukyuensis</name>
    <dbReference type="NCBI Taxonomy" id="200904"/>
    <lineage>
        <taxon>Bacteria</taxon>
        <taxon>Bacillati</taxon>
        <taxon>Bacillota</taxon>
        <taxon>Bacilli</taxon>
        <taxon>Bacillales</taxon>
        <taxon>Bacillaceae</taxon>
        <taxon>Paraliobacillus</taxon>
    </lineage>
</organism>
<dbReference type="SUPFAM" id="SSF52540">
    <property type="entry name" value="P-loop containing nucleoside triphosphate hydrolases"/>
    <property type="match status" value="1"/>
</dbReference>
<evidence type="ECO:0000313" key="6">
    <source>
        <dbReference type="EMBL" id="RBP00722.1"/>
    </source>
</evidence>
<keyword evidence="7" id="KW-1185">Reference proteome</keyword>
<gene>
    <name evidence="6" type="ORF">DES48_102490</name>
</gene>
<dbReference type="Gene3D" id="3.40.50.300">
    <property type="entry name" value="P-loop containing nucleotide triphosphate hydrolases"/>
    <property type="match status" value="2"/>
</dbReference>
<dbReference type="Pfam" id="PF00271">
    <property type="entry name" value="Helicase_C"/>
    <property type="match status" value="1"/>
</dbReference>
<dbReference type="STRING" id="200904.GCA_900168775_00749"/>
<dbReference type="GO" id="GO:0043138">
    <property type="term" value="F:3'-5' DNA helicase activity"/>
    <property type="evidence" value="ECO:0007669"/>
    <property type="project" value="TreeGrafter"/>
</dbReference>
<dbReference type="GO" id="GO:0005524">
    <property type="term" value="F:ATP binding"/>
    <property type="evidence" value="ECO:0007669"/>
    <property type="project" value="UniProtKB-KW"/>
</dbReference>
<dbReference type="SMART" id="SM00490">
    <property type="entry name" value="HELICc"/>
    <property type="match status" value="1"/>
</dbReference>
<dbReference type="EMBL" id="QNRI01000002">
    <property type="protein sequence ID" value="RBP00722.1"/>
    <property type="molecule type" value="Genomic_DNA"/>
</dbReference>
<dbReference type="AlphaFoldDB" id="A0A366EEA5"/>
<dbReference type="PANTHER" id="PTHR30580:SF1">
    <property type="entry name" value="COMF OPERON PROTEIN 1"/>
    <property type="match status" value="1"/>
</dbReference>
<feature type="domain" description="Helicase C-terminal" evidence="5">
    <location>
        <begin position="336"/>
        <end position="485"/>
    </location>
</feature>
<dbReference type="GO" id="GO:0006270">
    <property type="term" value="P:DNA replication initiation"/>
    <property type="evidence" value="ECO:0007669"/>
    <property type="project" value="TreeGrafter"/>
</dbReference>
<dbReference type="PROSITE" id="PS51194">
    <property type="entry name" value="HELICASE_CTER"/>
    <property type="match status" value="1"/>
</dbReference>
<evidence type="ECO:0000259" key="4">
    <source>
        <dbReference type="PROSITE" id="PS51192"/>
    </source>
</evidence>
<protein>
    <submittedName>
        <fullName evidence="6">Competence protein ComFA</fullName>
    </submittedName>
</protein>
<dbReference type="PROSITE" id="PS51192">
    <property type="entry name" value="HELICASE_ATP_BIND_1"/>
    <property type="match status" value="1"/>
</dbReference>
<name>A0A366EEA5_9BACI</name>
<keyword evidence="3" id="KW-0238">DNA-binding</keyword>
<dbReference type="SMART" id="SM00487">
    <property type="entry name" value="DEXDc"/>
    <property type="match status" value="1"/>
</dbReference>
<evidence type="ECO:0000256" key="1">
    <source>
        <dbReference type="ARBA" id="ARBA00022741"/>
    </source>
</evidence>
<keyword evidence="2" id="KW-0067">ATP-binding</keyword>
<comment type="caution">
    <text evidence="6">The sequence shown here is derived from an EMBL/GenBank/DDBJ whole genome shotgun (WGS) entry which is preliminary data.</text>
</comment>
<dbReference type="InterPro" id="IPR001650">
    <property type="entry name" value="Helicase_C-like"/>
</dbReference>
<evidence type="ECO:0000256" key="2">
    <source>
        <dbReference type="ARBA" id="ARBA00022840"/>
    </source>
</evidence>